<keyword evidence="4" id="KW-0805">Transcription regulation</keyword>
<evidence type="ECO:0000256" key="2">
    <source>
        <dbReference type="ARBA" id="ARBA00022491"/>
    </source>
</evidence>
<dbReference type="PANTHER" id="PTHR33202">
    <property type="entry name" value="ZINC UPTAKE REGULATION PROTEIN"/>
    <property type="match status" value="1"/>
</dbReference>
<dbReference type="InterPro" id="IPR036390">
    <property type="entry name" value="WH_DNA-bd_sf"/>
</dbReference>
<dbReference type="Pfam" id="PF01475">
    <property type="entry name" value="FUR"/>
    <property type="match status" value="1"/>
</dbReference>
<dbReference type="PANTHER" id="PTHR33202:SF6">
    <property type="entry name" value="ZINC UPTAKE REGULATION PROTEIN"/>
    <property type="match status" value="1"/>
</dbReference>
<protein>
    <submittedName>
        <fullName evidence="8">Fur family transcriptional regulator</fullName>
    </submittedName>
</protein>
<sequence>MPPPATAPGSTPTPRAPLRSHSAHDHGACIEEAMERARTLCAGRGARLTQLRERVLRLVWSSHRPRGAYAVLDDLAQQDGRTVAPLTVYRALDFLVEQGLVHRIESLNAYIGCTEPGQTHAGQFLVCQCCGNAAELNDPEIARAVAEGARARGFTAVRQTVEVIGTCPACRGA</sequence>
<evidence type="ECO:0000256" key="4">
    <source>
        <dbReference type="ARBA" id="ARBA00023015"/>
    </source>
</evidence>
<dbReference type="EMBL" id="JBHTCM010000012">
    <property type="protein sequence ID" value="MFC7334099.1"/>
    <property type="molecule type" value="Genomic_DNA"/>
</dbReference>
<accession>A0ABW2KYK0</accession>
<evidence type="ECO:0000256" key="7">
    <source>
        <dbReference type="SAM" id="MobiDB-lite"/>
    </source>
</evidence>
<dbReference type="InterPro" id="IPR043135">
    <property type="entry name" value="Fur_C"/>
</dbReference>
<evidence type="ECO:0000256" key="5">
    <source>
        <dbReference type="ARBA" id="ARBA00023125"/>
    </source>
</evidence>
<name>A0ABW2KYK0_9PROT</name>
<dbReference type="RefSeq" id="WP_377359655.1">
    <property type="nucleotide sequence ID" value="NZ_JBHTCM010000012.1"/>
</dbReference>
<keyword evidence="3" id="KW-0862">Zinc</keyword>
<keyword evidence="9" id="KW-1185">Reference proteome</keyword>
<gene>
    <name evidence="8" type="ORF">ACFQPS_13080</name>
</gene>
<evidence type="ECO:0000313" key="8">
    <source>
        <dbReference type="EMBL" id="MFC7334099.1"/>
    </source>
</evidence>
<dbReference type="SUPFAM" id="SSF46785">
    <property type="entry name" value="Winged helix' DNA-binding domain"/>
    <property type="match status" value="1"/>
</dbReference>
<keyword evidence="2" id="KW-0678">Repressor</keyword>
<reference evidence="9" key="1">
    <citation type="journal article" date="2019" name="Int. J. Syst. Evol. Microbiol.">
        <title>The Global Catalogue of Microorganisms (GCM) 10K type strain sequencing project: providing services to taxonomists for standard genome sequencing and annotation.</title>
        <authorList>
            <consortium name="The Broad Institute Genomics Platform"/>
            <consortium name="The Broad Institute Genome Sequencing Center for Infectious Disease"/>
            <person name="Wu L."/>
            <person name="Ma J."/>
        </authorList>
    </citation>
    <scope>NUCLEOTIDE SEQUENCE [LARGE SCALE GENOMIC DNA]</scope>
    <source>
        <strain evidence="9">CGMCC 1.16275</strain>
    </source>
</reference>
<dbReference type="Proteomes" id="UP001596456">
    <property type="component" value="Unassembled WGS sequence"/>
</dbReference>
<evidence type="ECO:0000256" key="6">
    <source>
        <dbReference type="ARBA" id="ARBA00023163"/>
    </source>
</evidence>
<dbReference type="InterPro" id="IPR002481">
    <property type="entry name" value="FUR"/>
</dbReference>
<keyword evidence="5" id="KW-0238">DNA-binding</keyword>
<feature type="compositionally biased region" description="Low complexity" evidence="7">
    <location>
        <begin position="7"/>
        <end position="17"/>
    </location>
</feature>
<organism evidence="8 9">
    <name type="scientific">Rhodocista pekingensis</name>
    <dbReference type="NCBI Taxonomy" id="201185"/>
    <lineage>
        <taxon>Bacteria</taxon>
        <taxon>Pseudomonadati</taxon>
        <taxon>Pseudomonadota</taxon>
        <taxon>Alphaproteobacteria</taxon>
        <taxon>Rhodospirillales</taxon>
        <taxon>Azospirillaceae</taxon>
        <taxon>Rhodocista</taxon>
    </lineage>
</organism>
<comment type="caution">
    <text evidence="8">The sequence shown here is derived from an EMBL/GenBank/DDBJ whole genome shotgun (WGS) entry which is preliminary data.</text>
</comment>
<feature type="region of interest" description="Disordered" evidence="7">
    <location>
        <begin position="1"/>
        <end position="24"/>
    </location>
</feature>
<keyword evidence="6" id="KW-0804">Transcription</keyword>
<evidence type="ECO:0000256" key="1">
    <source>
        <dbReference type="ARBA" id="ARBA00007957"/>
    </source>
</evidence>
<dbReference type="Gene3D" id="1.10.10.10">
    <property type="entry name" value="Winged helix-like DNA-binding domain superfamily/Winged helix DNA-binding domain"/>
    <property type="match status" value="1"/>
</dbReference>
<proteinExistence type="inferred from homology"/>
<comment type="similarity">
    <text evidence="1">Belongs to the Fur family.</text>
</comment>
<dbReference type="Gene3D" id="3.30.1490.190">
    <property type="match status" value="1"/>
</dbReference>
<evidence type="ECO:0000313" key="9">
    <source>
        <dbReference type="Proteomes" id="UP001596456"/>
    </source>
</evidence>
<dbReference type="InterPro" id="IPR036388">
    <property type="entry name" value="WH-like_DNA-bd_sf"/>
</dbReference>
<evidence type="ECO:0000256" key="3">
    <source>
        <dbReference type="ARBA" id="ARBA00022833"/>
    </source>
</evidence>